<dbReference type="GO" id="GO:0008080">
    <property type="term" value="F:N-acetyltransferase activity"/>
    <property type="evidence" value="ECO:0007669"/>
    <property type="project" value="TreeGrafter"/>
</dbReference>
<name>A0AAV2R1S4_MEGNR</name>
<dbReference type="EMBL" id="CAXKWB010013185">
    <property type="protein sequence ID" value="CAL4106897.1"/>
    <property type="molecule type" value="Genomic_DNA"/>
</dbReference>
<organism evidence="2 3">
    <name type="scientific">Meganyctiphanes norvegica</name>
    <name type="common">Northern krill</name>
    <name type="synonym">Thysanopoda norvegica</name>
    <dbReference type="NCBI Taxonomy" id="48144"/>
    <lineage>
        <taxon>Eukaryota</taxon>
        <taxon>Metazoa</taxon>
        <taxon>Ecdysozoa</taxon>
        <taxon>Arthropoda</taxon>
        <taxon>Crustacea</taxon>
        <taxon>Multicrustacea</taxon>
        <taxon>Malacostraca</taxon>
        <taxon>Eumalacostraca</taxon>
        <taxon>Eucarida</taxon>
        <taxon>Euphausiacea</taxon>
        <taxon>Euphausiidae</taxon>
        <taxon>Meganyctiphanes</taxon>
    </lineage>
</organism>
<comment type="caution">
    <text evidence="2">The sequence shown here is derived from an EMBL/GenBank/DDBJ whole genome shotgun (WGS) entry which is preliminary data.</text>
</comment>
<sequence length="222" mass="24839">MDTEKIPGQGSTYESFFLAMQENNTIGNFLRFKNKPIMNRGLGTADLKEHPHHELCRRLVASGASLGLRDQQSKVLVGVSLNEILKRGGEQDMFDPEKETDPNVRKLNFIMSQLMGSYNLFSDPNVTLVLDLVILCTNPSFARRGIATELVQLSEKKAAELNCQMITAQATSCYSQRIFNKLGYTVQSSLDYKGFLLDGQPVLDITKMEPHTCAQVVTKFLL</sequence>
<feature type="non-terminal residue" evidence="2">
    <location>
        <position position="222"/>
    </location>
</feature>
<proteinExistence type="predicted"/>
<dbReference type="Pfam" id="PF00583">
    <property type="entry name" value="Acetyltransf_1"/>
    <property type="match status" value="1"/>
</dbReference>
<reference evidence="2 3" key="1">
    <citation type="submission" date="2024-05" db="EMBL/GenBank/DDBJ databases">
        <authorList>
            <person name="Wallberg A."/>
        </authorList>
    </citation>
    <scope>NUCLEOTIDE SEQUENCE [LARGE SCALE GENOMIC DNA]</scope>
</reference>
<dbReference type="InterPro" id="IPR016181">
    <property type="entry name" value="Acyl_CoA_acyltransferase"/>
</dbReference>
<dbReference type="Proteomes" id="UP001497623">
    <property type="component" value="Unassembled WGS sequence"/>
</dbReference>
<accession>A0AAV2R1S4</accession>
<keyword evidence="3" id="KW-1185">Reference proteome</keyword>
<dbReference type="SUPFAM" id="SSF55729">
    <property type="entry name" value="Acyl-CoA N-acyltransferases (Nat)"/>
    <property type="match status" value="1"/>
</dbReference>
<dbReference type="Gene3D" id="3.40.630.30">
    <property type="match status" value="1"/>
</dbReference>
<dbReference type="AlphaFoldDB" id="A0AAV2R1S4"/>
<gene>
    <name evidence="2" type="ORF">MNOR_LOCUS18435</name>
</gene>
<dbReference type="PANTHER" id="PTHR20905:SF1">
    <property type="entry name" value="AT07410P-RELATED"/>
    <property type="match status" value="1"/>
</dbReference>
<feature type="domain" description="N-acetyltransferase" evidence="1">
    <location>
        <begin position="114"/>
        <end position="184"/>
    </location>
</feature>
<dbReference type="InterPro" id="IPR000182">
    <property type="entry name" value="GNAT_dom"/>
</dbReference>
<dbReference type="PANTHER" id="PTHR20905">
    <property type="entry name" value="N-ACETYLTRANSFERASE-RELATED"/>
    <property type="match status" value="1"/>
</dbReference>
<dbReference type="CDD" id="cd04301">
    <property type="entry name" value="NAT_SF"/>
    <property type="match status" value="1"/>
</dbReference>
<evidence type="ECO:0000313" key="3">
    <source>
        <dbReference type="Proteomes" id="UP001497623"/>
    </source>
</evidence>
<evidence type="ECO:0000259" key="1">
    <source>
        <dbReference type="Pfam" id="PF00583"/>
    </source>
</evidence>
<protein>
    <recommendedName>
        <fullName evidence="1">N-acetyltransferase domain-containing protein</fullName>
    </recommendedName>
</protein>
<evidence type="ECO:0000313" key="2">
    <source>
        <dbReference type="EMBL" id="CAL4106897.1"/>
    </source>
</evidence>